<name>A0AAN6NVC0_9PEZI</name>
<dbReference type="InterPro" id="IPR036259">
    <property type="entry name" value="MFS_trans_sf"/>
</dbReference>
<evidence type="ECO:0000256" key="2">
    <source>
        <dbReference type="ARBA" id="ARBA00022692"/>
    </source>
</evidence>
<feature type="transmembrane region" description="Helical" evidence="5">
    <location>
        <begin position="21"/>
        <end position="48"/>
    </location>
</feature>
<dbReference type="InterPro" id="IPR005828">
    <property type="entry name" value="MFS_sugar_transport-like"/>
</dbReference>
<accession>A0AAN6NVC0</accession>
<gene>
    <name evidence="6" type="ORF">QBC32DRAFT_361603</name>
</gene>
<evidence type="ECO:0000256" key="1">
    <source>
        <dbReference type="ARBA" id="ARBA00004370"/>
    </source>
</evidence>
<evidence type="ECO:0000313" key="7">
    <source>
        <dbReference type="Proteomes" id="UP001303222"/>
    </source>
</evidence>
<keyword evidence="3 5" id="KW-1133">Transmembrane helix</keyword>
<sequence length="127" mass="14662">MFGKSRISGLPPRQRQALAKPVIPILAFMFLYTPFYALGWGSLAYTYMSDLFPYHQRSQSIAVEHKASHKSNQTQNRTLEELAFMSESDAVWDRVRERMDAMMAIQLHELGPIREEDEPVERADASR</sequence>
<dbReference type="GO" id="GO:0022857">
    <property type="term" value="F:transmembrane transporter activity"/>
    <property type="evidence" value="ECO:0007669"/>
    <property type="project" value="InterPro"/>
</dbReference>
<dbReference type="Gene3D" id="1.20.1250.20">
    <property type="entry name" value="MFS general substrate transporter like domains"/>
    <property type="match status" value="1"/>
</dbReference>
<dbReference type="Pfam" id="PF00083">
    <property type="entry name" value="Sugar_tr"/>
    <property type="match status" value="1"/>
</dbReference>
<evidence type="ECO:0000256" key="5">
    <source>
        <dbReference type="SAM" id="Phobius"/>
    </source>
</evidence>
<comment type="subcellular location">
    <subcellularLocation>
        <location evidence="1">Membrane</location>
    </subcellularLocation>
</comment>
<evidence type="ECO:0000256" key="4">
    <source>
        <dbReference type="ARBA" id="ARBA00023136"/>
    </source>
</evidence>
<reference evidence="6" key="1">
    <citation type="journal article" date="2023" name="Mol. Phylogenet. Evol.">
        <title>Genome-scale phylogeny and comparative genomics of the fungal order Sordariales.</title>
        <authorList>
            <person name="Hensen N."/>
            <person name="Bonometti L."/>
            <person name="Westerberg I."/>
            <person name="Brannstrom I.O."/>
            <person name="Guillou S."/>
            <person name="Cros-Aarteil S."/>
            <person name="Calhoun S."/>
            <person name="Haridas S."/>
            <person name="Kuo A."/>
            <person name="Mondo S."/>
            <person name="Pangilinan J."/>
            <person name="Riley R."/>
            <person name="LaButti K."/>
            <person name="Andreopoulos B."/>
            <person name="Lipzen A."/>
            <person name="Chen C."/>
            <person name="Yan M."/>
            <person name="Daum C."/>
            <person name="Ng V."/>
            <person name="Clum A."/>
            <person name="Steindorff A."/>
            <person name="Ohm R.A."/>
            <person name="Martin F."/>
            <person name="Silar P."/>
            <person name="Natvig D.O."/>
            <person name="Lalanne C."/>
            <person name="Gautier V."/>
            <person name="Ament-Velasquez S.L."/>
            <person name="Kruys A."/>
            <person name="Hutchinson M.I."/>
            <person name="Powell A.J."/>
            <person name="Barry K."/>
            <person name="Miller A.N."/>
            <person name="Grigoriev I.V."/>
            <person name="Debuchy R."/>
            <person name="Gladieux P."/>
            <person name="Hiltunen Thoren M."/>
            <person name="Johannesson H."/>
        </authorList>
    </citation>
    <scope>NUCLEOTIDE SEQUENCE</scope>
    <source>
        <strain evidence="6">CBS 626.80</strain>
    </source>
</reference>
<evidence type="ECO:0000313" key="6">
    <source>
        <dbReference type="EMBL" id="KAK3952750.1"/>
    </source>
</evidence>
<keyword evidence="7" id="KW-1185">Reference proteome</keyword>
<protein>
    <submittedName>
        <fullName evidence="6">Uncharacterized protein</fullName>
    </submittedName>
</protein>
<keyword evidence="4 5" id="KW-0472">Membrane</keyword>
<dbReference type="Proteomes" id="UP001303222">
    <property type="component" value="Unassembled WGS sequence"/>
</dbReference>
<dbReference type="AlphaFoldDB" id="A0AAN6NVC0"/>
<evidence type="ECO:0000256" key="3">
    <source>
        <dbReference type="ARBA" id="ARBA00022989"/>
    </source>
</evidence>
<proteinExistence type="predicted"/>
<dbReference type="EMBL" id="MU859118">
    <property type="protein sequence ID" value="KAK3952750.1"/>
    <property type="molecule type" value="Genomic_DNA"/>
</dbReference>
<organism evidence="6 7">
    <name type="scientific">Pseudoneurospora amorphoporcata</name>
    <dbReference type="NCBI Taxonomy" id="241081"/>
    <lineage>
        <taxon>Eukaryota</taxon>
        <taxon>Fungi</taxon>
        <taxon>Dikarya</taxon>
        <taxon>Ascomycota</taxon>
        <taxon>Pezizomycotina</taxon>
        <taxon>Sordariomycetes</taxon>
        <taxon>Sordariomycetidae</taxon>
        <taxon>Sordariales</taxon>
        <taxon>Sordariaceae</taxon>
        <taxon>Pseudoneurospora</taxon>
    </lineage>
</organism>
<dbReference type="GO" id="GO:0016020">
    <property type="term" value="C:membrane"/>
    <property type="evidence" value="ECO:0007669"/>
    <property type="project" value="UniProtKB-SubCell"/>
</dbReference>
<keyword evidence="2 5" id="KW-0812">Transmembrane</keyword>
<comment type="caution">
    <text evidence="6">The sequence shown here is derived from an EMBL/GenBank/DDBJ whole genome shotgun (WGS) entry which is preliminary data.</text>
</comment>
<reference evidence="6" key="2">
    <citation type="submission" date="2023-06" db="EMBL/GenBank/DDBJ databases">
        <authorList>
            <consortium name="Lawrence Berkeley National Laboratory"/>
            <person name="Mondo S.J."/>
            <person name="Hensen N."/>
            <person name="Bonometti L."/>
            <person name="Westerberg I."/>
            <person name="Brannstrom I.O."/>
            <person name="Guillou S."/>
            <person name="Cros-Aarteil S."/>
            <person name="Calhoun S."/>
            <person name="Haridas S."/>
            <person name="Kuo A."/>
            <person name="Pangilinan J."/>
            <person name="Riley R."/>
            <person name="Labutti K."/>
            <person name="Andreopoulos B."/>
            <person name="Lipzen A."/>
            <person name="Chen C."/>
            <person name="Yanf M."/>
            <person name="Daum C."/>
            <person name="Ng V."/>
            <person name="Clum A."/>
            <person name="Steindorff A."/>
            <person name="Ohm R."/>
            <person name="Martin F."/>
            <person name="Silar P."/>
            <person name="Natvig D."/>
            <person name="Lalanne C."/>
            <person name="Gautier V."/>
            <person name="Ament-Velasquez S.L."/>
            <person name="Kruys A."/>
            <person name="Hutchinson M.I."/>
            <person name="Powell A.J."/>
            <person name="Barry K."/>
            <person name="Miller A.N."/>
            <person name="Grigoriev I.V."/>
            <person name="Debuchy R."/>
            <person name="Gladieux P."/>
            <person name="Thoren M.H."/>
            <person name="Johannesson H."/>
        </authorList>
    </citation>
    <scope>NUCLEOTIDE SEQUENCE</scope>
    <source>
        <strain evidence="6">CBS 626.80</strain>
    </source>
</reference>